<proteinExistence type="predicted"/>
<comment type="caution">
    <text evidence="2">The sequence shown here is derived from an EMBL/GenBank/DDBJ whole genome shotgun (WGS) entry which is preliminary data.</text>
</comment>
<reference evidence="2 3" key="1">
    <citation type="submission" date="2024-02" db="EMBL/GenBank/DDBJ databases">
        <title>de novo genome assembly of Solanum bulbocastanum strain 11H21.</title>
        <authorList>
            <person name="Hosaka A.J."/>
        </authorList>
    </citation>
    <scope>NUCLEOTIDE SEQUENCE [LARGE SCALE GENOMIC DNA]</scope>
    <source>
        <tissue evidence="2">Young leaves</tissue>
    </source>
</reference>
<protein>
    <submittedName>
        <fullName evidence="2">Uncharacterized protein</fullName>
    </submittedName>
</protein>
<keyword evidence="3" id="KW-1185">Reference proteome</keyword>
<feature type="compositionally biased region" description="Polar residues" evidence="1">
    <location>
        <begin position="18"/>
        <end position="30"/>
    </location>
</feature>
<dbReference type="EMBL" id="JBANQN010000006">
    <property type="protein sequence ID" value="KAK6786408.1"/>
    <property type="molecule type" value="Genomic_DNA"/>
</dbReference>
<evidence type="ECO:0000313" key="2">
    <source>
        <dbReference type="EMBL" id="KAK6786408.1"/>
    </source>
</evidence>
<dbReference type="Proteomes" id="UP001371456">
    <property type="component" value="Unassembled WGS sequence"/>
</dbReference>
<evidence type="ECO:0000313" key="3">
    <source>
        <dbReference type="Proteomes" id="UP001371456"/>
    </source>
</evidence>
<dbReference type="AlphaFoldDB" id="A0AAN8TDB1"/>
<evidence type="ECO:0000256" key="1">
    <source>
        <dbReference type="SAM" id="MobiDB-lite"/>
    </source>
</evidence>
<sequence>MRQLMQKYVPNEYFPQDINGTSNEQVPNRNSGKEGVPRSSRISSNAEITLPHGTTYLYHMTLFFEFSY</sequence>
<organism evidence="2 3">
    <name type="scientific">Solanum bulbocastanum</name>
    <name type="common">Wild potato</name>
    <dbReference type="NCBI Taxonomy" id="147425"/>
    <lineage>
        <taxon>Eukaryota</taxon>
        <taxon>Viridiplantae</taxon>
        <taxon>Streptophyta</taxon>
        <taxon>Embryophyta</taxon>
        <taxon>Tracheophyta</taxon>
        <taxon>Spermatophyta</taxon>
        <taxon>Magnoliopsida</taxon>
        <taxon>eudicotyledons</taxon>
        <taxon>Gunneridae</taxon>
        <taxon>Pentapetalae</taxon>
        <taxon>asterids</taxon>
        <taxon>lamiids</taxon>
        <taxon>Solanales</taxon>
        <taxon>Solanaceae</taxon>
        <taxon>Solanoideae</taxon>
        <taxon>Solaneae</taxon>
        <taxon>Solanum</taxon>
    </lineage>
</organism>
<gene>
    <name evidence="2" type="ORF">RDI58_014933</name>
</gene>
<feature type="region of interest" description="Disordered" evidence="1">
    <location>
        <begin position="14"/>
        <end position="42"/>
    </location>
</feature>
<accession>A0AAN8TDB1</accession>
<name>A0AAN8TDB1_SOLBU</name>